<dbReference type="PRINTS" id="PR01005">
    <property type="entry name" value="FLGHOOKAP1"/>
</dbReference>
<comment type="subcellular location">
    <subcellularLocation>
        <location evidence="1 7">Bacterial flagellum</location>
    </subcellularLocation>
    <subcellularLocation>
        <location evidence="2 7">Secreted</location>
    </subcellularLocation>
</comment>
<evidence type="ECO:0000313" key="12">
    <source>
        <dbReference type="Proteomes" id="UP000263040"/>
    </source>
</evidence>
<dbReference type="GO" id="GO:0005198">
    <property type="term" value="F:structural molecule activity"/>
    <property type="evidence" value="ECO:0007669"/>
    <property type="project" value="UniProtKB-UniRule"/>
</dbReference>
<proteinExistence type="inferred from homology"/>
<name>A0AAD0SRP8_9BACT</name>
<feature type="domain" description="Flagellar basal body rod protein N-terminal" evidence="8">
    <location>
        <begin position="5"/>
        <end position="34"/>
    </location>
</feature>
<dbReference type="PROSITE" id="PS00588">
    <property type="entry name" value="FLAGELLA_BB_ROD"/>
    <property type="match status" value="1"/>
</dbReference>
<reference evidence="11 12" key="1">
    <citation type="submission" date="2018-08" db="EMBL/GenBank/DDBJ databases">
        <title>Complete genome of the Arcobacter suis type strain LMG 26152.</title>
        <authorList>
            <person name="Miller W.G."/>
            <person name="Yee E."/>
            <person name="Bono J.L."/>
        </authorList>
    </citation>
    <scope>NUCLEOTIDE SEQUENCE [LARGE SCALE GENOMIC DNA]</scope>
    <source>
        <strain evidence="11 12">CECT 7833</strain>
    </source>
</reference>
<dbReference type="Pfam" id="PF22638">
    <property type="entry name" value="FlgK_D1"/>
    <property type="match status" value="1"/>
</dbReference>
<protein>
    <recommendedName>
        <fullName evidence="4 7">Flagellar hook-associated protein 1</fullName>
        <shortName evidence="7">HAP1</shortName>
    </recommendedName>
</protein>
<dbReference type="Pfam" id="PF06429">
    <property type="entry name" value="Flg_bbr_C"/>
    <property type="match status" value="1"/>
</dbReference>
<keyword evidence="5 7" id="KW-0964">Secreted</keyword>
<evidence type="ECO:0000313" key="11">
    <source>
        <dbReference type="EMBL" id="AXX89765.1"/>
    </source>
</evidence>
<dbReference type="InterPro" id="IPR053927">
    <property type="entry name" value="FlgK_helical"/>
</dbReference>
<dbReference type="AlphaFoldDB" id="A0AAD0SRP8"/>
<evidence type="ECO:0000256" key="1">
    <source>
        <dbReference type="ARBA" id="ARBA00004365"/>
    </source>
</evidence>
<evidence type="ECO:0000256" key="6">
    <source>
        <dbReference type="ARBA" id="ARBA00023143"/>
    </source>
</evidence>
<evidence type="ECO:0000256" key="5">
    <source>
        <dbReference type="ARBA" id="ARBA00022525"/>
    </source>
</evidence>
<evidence type="ECO:0000259" key="9">
    <source>
        <dbReference type="Pfam" id="PF06429"/>
    </source>
</evidence>
<keyword evidence="11" id="KW-0282">Flagellum</keyword>
<dbReference type="SUPFAM" id="SSF64518">
    <property type="entry name" value="Phase 1 flagellin"/>
    <property type="match status" value="1"/>
</dbReference>
<evidence type="ECO:0000256" key="7">
    <source>
        <dbReference type="RuleBase" id="RU362065"/>
    </source>
</evidence>
<gene>
    <name evidence="7" type="primary">flgK</name>
    <name evidence="11" type="ORF">ASUIS_1280</name>
</gene>
<keyword evidence="11" id="KW-0969">Cilium</keyword>
<dbReference type="GO" id="GO:0009424">
    <property type="term" value="C:bacterial-type flagellum hook"/>
    <property type="evidence" value="ECO:0007669"/>
    <property type="project" value="UniProtKB-UniRule"/>
</dbReference>
<organism evidence="11 12">
    <name type="scientific">Arcobacter suis CECT 7833</name>
    <dbReference type="NCBI Taxonomy" id="663365"/>
    <lineage>
        <taxon>Bacteria</taxon>
        <taxon>Pseudomonadati</taxon>
        <taxon>Campylobacterota</taxon>
        <taxon>Epsilonproteobacteria</taxon>
        <taxon>Campylobacterales</taxon>
        <taxon>Arcobacteraceae</taxon>
        <taxon>Arcobacter</taxon>
    </lineage>
</organism>
<sequence length="533" mass="58636">MINSLYTAKSGLSASKYSVDVTSNNIANENTTGYVKRTVNTSELPELENDIGNGVSFDGVTRNTNVYLYDKLVSQNSLSSYYEQEDSILSNLEIMFSETETSGLSTTLSTFFNSVESLRADSTNLIYQNDLATQAQSLVDGLQTLNDELNDSLDTTTQKLEDQVDTVNNILEQIVYLNKQIVESNTDSNDLLDKRDALEKELSNYVDIEIDRTSDTYNLKIAGVNVIFNNTNLHEVSISENNIAQKDIYNSSDLDDSNFSDGDEISIVLNGTTTLTLSASVSGTDENELKNQIINEINTNSKFSDYTAYLDSSKNLVIKSNIEGEEGEFYISISVATNEISKNANSVEAQNNVSLAVYNNKLSLSGGSLKAITQELTSSTSSIYSYKNSLDAFAKALVDTVNSSSQTPLFKGSSVDTLSFEKDNITSLTSEDLENLAKIQWDKGLTIGTTSNTSFSEFYQNLLVKVSSNVENNNFKLESQNAIVNSLESAYNNLTKVDSDEEMINLLQYQAAYEANAKVITAVDEMLQTLLAM</sequence>
<evidence type="ECO:0000256" key="3">
    <source>
        <dbReference type="ARBA" id="ARBA00009677"/>
    </source>
</evidence>
<evidence type="ECO:0000256" key="2">
    <source>
        <dbReference type="ARBA" id="ARBA00004613"/>
    </source>
</evidence>
<keyword evidence="6 7" id="KW-0975">Bacterial flagellum</keyword>
<dbReference type="InterPro" id="IPR002371">
    <property type="entry name" value="FlgK"/>
</dbReference>
<keyword evidence="11" id="KW-0966">Cell projection</keyword>
<dbReference type="InterPro" id="IPR010930">
    <property type="entry name" value="Flg_bb/hook_C_dom"/>
</dbReference>
<feature type="domain" description="Flagellar hook-associated protein FlgK helical" evidence="10">
    <location>
        <begin position="89"/>
        <end position="247"/>
    </location>
</feature>
<dbReference type="InterPro" id="IPR001444">
    <property type="entry name" value="Flag_bb_rod_N"/>
</dbReference>
<evidence type="ECO:0000259" key="8">
    <source>
        <dbReference type="Pfam" id="PF00460"/>
    </source>
</evidence>
<comment type="similarity">
    <text evidence="3 7">Belongs to the flagella basal body rod proteins family.</text>
</comment>
<dbReference type="GO" id="GO:0005576">
    <property type="term" value="C:extracellular region"/>
    <property type="evidence" value="ECO:0007669"/>
    <property type="project" value="UniProtKB-SubCell"/>
</dbReference>
<evidence type="ECO:0000256" key="4">
    <source>
        <dbReference type="ARBA" id="ARBA00016244"/>
    </source>
</evidence>
<keyword evidence="12" id="KW-1185">Reference proteome</keyword>
<accession>A0AAD0SRP8</accession>
<dbReference type="KEGG" id="asui:ASUIS_1280"/>
<dbReference type="PANTHER" id="PTHR30033:SF1">
    <property type="entry name" value="FLAGELLAR HOOK-ASSOCIATED PROTEIN 1"/>
    <property type="match status" value="1"/>
</dbReference>
<dbReference type="GO" id="GO:0044780">
    <property type="term" value="P:bacterial-type flagellum assembly"/>
    <property type="evidence" value="ECO:0007669"/>
    <property type="project" value="InterPro"/>
</dbReference>
<dbReference type="Proteomes" id="UP000263040">
    <property type="component" value="Chromosome"/>
</dbReference>
<dbReference type="InterPro" id="IPR019776">
    <property type="entry name" value="Flagellar_basal_body_rod_CS"/>
</dbReference>
<dbReference type="EMBL" id="CP032100">
    <property type="protein sequence ID" value="AXX89765.1"/>
    <property type="molecule type" value="Genomic_DNA"/>
</dbReference>
<evidence type="ECO:0000259" key="10">
    <source>
        <dbReference type="Pfam" id="PF22638"/>
    </source>
</evidence>
<dbReference type="Pfam" id="PF00460">
    <property type="entry name" value="Flg_bb_rod"/>
    <property type="match status" value="1"/>
</dbReference>
<dbReference type="RefSeq" id="WP_118887654.1">
    <property type="nucleotide sequence ID" value="NZ_CP032100.1"/>
</dbReference>
<feature type="domain" description="Flagellar basal-body/hook protein C-terminal" evidence="9">
    <location>
        <begin position="496"/>
        <end position="532"/>
    </location>
</feature>
<dbReference type="PANTHER" id="PTHR30033">
    <property type="entry name" value="FLAGELLAR HOOK-ASSOCIATED PROTEIN 1"/>
    <property type="match status" value="1"/>
</dbReference>